<evidence type="ECO:0000313" key="2">
    <source>
        <dbReference type="Proteomes" id="UP000031668"/>
    </source>
</evidence>
<name>A0A0C2IRE3_THEKT</name>
<dbReference type="EMBL" id="JWZT01002990">
    <property type="protein sequence ID" value="KII68004.1"/>
    <property type="molecule type" value="Genomic_DNA"/>
</dbReference>
<organism evidence="1 2">
    <name type="scientific">Thelohanellus kitauei</name>
    <name type="common">Myxosporean</name>
    <dbReference type="NCBI Taxonomy" id="669202"/>
    <lineage>
        <taxon>Eukaryota</taxon>
        <taxon>Metazoa</taxon>
        <taxon>Cnidaria</taxon>
        <taxon>Myxozoa</taxon>
        <taxon>Myxosporea</taxon>
        <taxon>Bivalvulida</taxon>
        <taxon>Platysporina</taxon>
        <taxon>Myxobolidae</taxon>
        <taxon>Thelohanellus</taxon>
    </lineage>
</organism>
<reference evidence="1 2" key="1">
    <citation type="journal article" date="2014" name="Genome Biol. Evol.">
        <title>The genome of the myxosporean Thelohanellus kitauei shows adaptations to nutrient acquisition within its fish host.</title>
        <authorList>
            <person name="Yang Y."/>
            <person name="Xiong J."/>
            <person name="Zhou Z."/>
            <person name="Huo F."/>
            <person name="Miao W."/>
            <person name="Ran C."/>
            <person name="Liu Y."/>
            <person name="Zhang J."/>
            <person name="Feng J."/>
            <person name="Wang M."/>
            <person name="Wang M."/>
            <person name="Wang L."/>
            <person name="Yao B."/>
        </authorList>
    </citation>
    <scope>NUCLEOTIDE SEQUENCE [LARGE SCALE GENOMIC DNA]</scope>
    <source>
        <strain evidence="1">Wuqing</strain>
    </source>
</reference>
<proteinExistence type="predicted"/>
<accession>A0A0C2IRE3</accession>
<dbReference type="OrthoDB" id="10052789at2759"/>
<evidence type="ECO:0000313" key="1">
    <source>
        <dbReference type="EMBL" id="KII68004.1"/>
    </source>
</evidence>
<dbReference type="PANTHER" id="PTHR47163:SF2">
    <property type="entry name" value="SI:DKEY-17M8.2"/>
    <property type="match status" value="1"/>
</dbReference>
<dbReference type="PANTHER" id="PTHR47163">
    <property type="entry name" value="DDE_TNP_IS1595 DOMAIN-CONTAINING PROTEIN"/>
    <property type="match status" value="1"/>
</dbReference>
<protein>
    <submittedName>
        <fullName evidence="1">Uncharacterized protein</fullName>
    </submittedName>
</protein>
<dbReference type="InterPro" id="IPR053164">
    <property type="entry name" value="IS1016-like_transposase"/>
</dbReference>
<gene>
    <name evidence="1" type="ORF">RF11_02005</name>
</gene>
<keyword evidence="2" id="KW-1185">Reference proteome</keyword>
<dbReference type="Proteomes" id="UP000031668">
    <property type="component" value="Unassembled WGS sequence"/>
</dbReference>
<dbReference type="AlphaFoldDB" id="A0A0C2IRE3"/>
<comment type="caution">
    <text evidence="1">The sequence shown here is derived from an EMBL/GenBank/DDBJ whole genome shotgun (WGS) entry which is preliminary data.</text>
</comment>
<sequence>MNLNFLLRREGVTVEIDESKFGRRKYHRGRRVKGENSISTQPCFTDPGSESNSRNIIFEHTKMDITLCTHVLNLGPTVISDGWTSDLGLDQMGYLHFIVNHSQIFVDPTTEAHLNIIEGNRKHVRSHMPSTGT</sequence>